<dbReference type="EC" id="2.7.7.6" evidence="7"/>
<dbReference type="GO" id="GO:0003899">
    <property type="term" value="F:DNA-directed RNA polymerase activity"/>
    <property type="evidence" value="ECO:0007669"/>
    <property type="project" value="UniProtKB-UniRule"/>
</dbReference>
<reference evidence="8" key="1">
    <citation type="submission" date="2020-11" db="EMBL/GenBank/DDBJ databases">
        <title>Azospira inquinata sp. nov.</title>
        <authorList>
            <person name="Moe W.M."/>
            <person name="Mikes M.C."/>
        </authorList>
    </citation>
    <scope>NUCLEOTIDE SEQUENCE</scope>
    <source>
        <strain evidence="8">Azo-3</strain>
    </source>
</reference>
<protein>
    <recommendedName>
        <fullName evidence="7">DNA-directed RNA polymerase subunit omega</fullName>
        <shortName evidence="7">RNAP omega subunit</shortName>
        <ecNumber evidence="7">2.7.7.6</ecNumber>
    </recommendedName>
    <alternativeName>
        <fullName evidence="7">RNA polymerase omega subunit</fullName>
    </alternativeName>
    <alternativeName>
        <fullName evidence="7">Transcriptase subunit omega</fullName>
    </alternativeName>
</protein>
<evidence type="ECO:0000256" key="2">
    <source>
        <dbReference type="ARBA" id="ARBA00022478"/>
    </source>
</evidence>
<evidence type="ECO:0000256" key="1">
    <source>
        <dbReference type="ARBA" id="ARBA00006711"/>
    </source>
</evidence>
<comment type="catalytic activity">
    <reaction evidence="6 7">
        <text>RNA(n) + a ribonucleoside 5'-triphosphate = RNA(n+1) + diphosphate</text>
        <dbReference type="Rhea" id="RHEA:21248"/>
        <dbReference type="Rhea" id="RHEA-COMP:14527"/>
        <dbReference type="Rhea" id="RHEA-COMP:17342"/>
        <dbReference type="ChEBI" id="CHEBI:33019"/>
        <dbReference type="ChEBI" id="CHEBI:61557"/>
        <dbReference type="ChEBI" id="CHEBI:140395"/>
        <dbReference type="EC" id="2.7.7.6"/>
    </reaction>
</comment>
<dbReference type="EMBL" id="CP064782">
    <property type="protein sequence ID" value="QWT47799.1"/>
    <property type="molecule type" value="Genomic_DNA"/>
</dbReference>
<dbReference type="PANTHER" id="PTHR34476:SF1">
    <property type="entry name" value="DNA-DIRECTED RNA POLYMERASE SUBUNIT OMEGA"/>
    <property type="match status" value="1"/>
</dbReference>
<evidence type="ECO:0000256" key="6">
    <source>
        <dbReference type="ARBA" id="ARBA00048552"/>
    </source>
</evidence>
<evidence type="ECO:0000256" key="7">
    <source>
        <dbReference type="HAMAP-Rule" id="MF_00366"/>
    </source>
</evidence>
<dbReference type="NCBIfam" id="TIGR00690">
    <property type="entry name" value="rpoZ"/>
    <property type="match status" value="1"/>
</dbReference>
<comment type="similarity">
    <text evidence="1 7">Belongs to the RNA polymerase subunit omega family.</text>
</comment>
<dbReference type="HAMAP" id="MF_00366">
    <property type="entry name" value="RNApol_bact_RpoZ"/>
    <property type="match status" value="1"/>
</dbReference>
<keyword evidence="5 7" id="KW-0804">Transcription</keyword>
<comment type="subunit">
    <text evidence="7">The RNAP catalytic core consists of 2 alpha, 1 beta, 1 beta' and 1 omega subunit. When a sigma factor is associated with the core the holoenzyme is formed, which can initiate transcription.</text>
</comment>
<evidence type="ECO:0000256" key="4">
    <source>
        <dbReference type="ARBA" id="ARBA00022695"/>
    </source>
</evidence>
<keyword evidence="2 7" id="KW-0240">DNA-directed RNA polymerase</keyword>
<evidence type="ECO:0000256" key="5">
    <source>
        <dbReference type="ARBA" id="ARBA00023163"/>
    </source>
</evidence>
<dbReference type="GO" id="GO:0006351">
    <property type="term" value="P:DNA-templated transcription"/>
    <property type="evidence" value="ECO:0007669"/>
    <property type="project" value="UniProtKB-UniRule"/>
</dbReference>
<dbReference type="InterPro" id="IPR006110">
    <property type="entry name" value="Pol_omega/Rpo6/RPB6"/>
</dbReference>
<keyword evidence="4 7" id="KW-0548">Nucleotidyltransferase</keyword>
<proteinExistence type="inferred from homology"/>
<dbReference type="InterPro" id="IPR003716">
    <property type="entry name" value="DNA-dir_RNA_pol_omega"/>
</dbReference>
<evidence type="ECO:0000256" key="3">
    <source>
        <dbReference type="ARBA" id="ARBA00022679"/>
    </source>
</evidence>
<gene>
    <name evidence="7" type="primary">rpoZ</name>
    <name evidence="8" type="ORF">Azoinq_07885</name>
</gene>
<dbReference type="GO" id="GO:0003677">
    <property type="term" value="F:DNA binding"/>
    <property type="evidence" value="ECO:0007669"/>
    <property type="project" value="UniProtKB-UniRule"/>
</dbReference>
<comment type="function">
    <text evidence="7">Promotes RNA polymerase assembly. Latches the N- and C-terminal regions of the beta' subunit thereby facilitating its interaction with the beta and alpha subunits.</text>
</comment>
<evidence type="ECO:0000313" key="8">
    <source>
        <dbReference type="EMBL" id="QWT47799.1"/>
    </source>
</evidence>
<dbReference type="SMART" id="SM01409">
    <property type="entry name" value="RNA_pol_Rpb6"/>
    <property type="match status" value="1"/>
</dbReference>
<dbReference type="GO" id="GO:0000428">
    <property type="term" value="C:DNA-directed RNA polymerase complex"/>
    <property type="evidence" value="ECO:0007669"/>
    <property type="project" value="UniProtKB-KW"/>
</dbReference>
<organism evidence="8 9">
    <name type="scientific">Azospira inquinata</name>
    <dbReference type="NCBI Taxonomy" id="2785627"/>
    <lineage>
        <taxon>Bacteria</taxon>
        <taxon>Pseudomonadati</taxon>
        <taxon>Pseudomonadota</taxon>
        <taxon>Betaproteobacteria</taxon>
        <taxon>Rhodocyclales</taxon>
        <taxon>Rhodocyclaceae</taxon>
        <taxon>Azospira</taxon>
    </lineage>
</organism>
<keyword evidence="9" id="KW-1185">Reference proteome</keyword>
<dbReference type="AlphaFoldDB" id="A0A975SK44"/>
<dbReference type="PANTHER" id="PTHR34476">
    <property type="entry name" value="DNA-DIRECTED RNA POLYMERASE SUBUNIT OMEGA"/>
    <property type="match status" value="1"/>
</dbReference>
<name>A0A975SK44_9RHOO</name>
<dbReference type="Proteomes" id="UP000683428">
    <property type="component" value="Chromosome"/>
</dbReference>
<evidence type="ECO:0000313" key="9">
    <source>
        <dbReference type="Proteomes" id="UP000683428"/>
    </source>
</evidence>
<dbReference type="Pfam" id="PF01192">
    <property type="entry name" value="RNA_pol_Rpb6"/>
    <property type="match status" value="1"/>
</dbReference>
<keyword evidence="3 7" id="KW-0808">Transferase</keyword>
<dbReference type="KEGG" id="aiq:Azoinq_07885"/>
<accession>A0A975SK44</accession>
<sequence>MARITVEDCLKRIPNRFQMTLAATYRARQLANGATPQVEADKDKPTVIALRELSEGLVGLEVLNRGQA</sequence>